<sequence>MLRPISCNVAETIAAPALSEIPYLSRVLATTGNCLEPLLFSQQTEGSSNVEIDCKITGIGDFDILLLLGPASE</sequence>
<dbReference type="AlphaFoldDB" id="A0AAV8ZVB8"/>
<gene>
    <name evidence="1" type="ORF">NQ314_000222</name>
</gene>
<protein>
    <submittedName>
        <fullName evidence="1">Uncharacterized protein</fullName>
    </submittedName>
</protein>
<evidence type="ECO:0000313" key="1">
    <source>
        <dbReference type="EMBL" id="KAJ8972307.1"/>
    </source>
</evidence>
<keyword evidence="2" id="KW-1185">Reference proteome</keyword>
<evidence type="ECO:0000313" key="2">
    <source>
        <dbReference type="Proteomes" id="UP001162156"/>
    </source>
</evidence>
<accession>A0AAV8ZVB8</accession>
<dbReference type="Proteomes" id="UP001162156">
    <property type="component" value="Unassembled WGS sequence"/>
</dbReference>
<organism evidence="1 2">
    <name type="scientific">Rhamnusium bicolor</name>
    <dbReference type="NCBI Taxonomy" id="1586634"/>
    <lineage>
        <taxon>Eukaryota</taxon>
        <taxon>Metazoa</taxon>
        <taxon>Ecdysozoa</taxon>
        <taxon>Arthropoda</taxon>
        <taxon>Hexapoda</taxon>
        <taxon>Insecta</taxon>
        <taxon>Pterygota</taxon>
        <taxon>Neoptera</taxon>
        <taxon>Endopterygota</taxon>
        <taxon>Coleoptera</taxon>
        <taxon>Polyphaga</taxon>
        <taxon>Cucujiformia</taxon>
        <taxon>Chrysomeloidea</taxon>
        <taxon>Cerambycidae</taxon>
        <taxon>Lepturinae</taxon>
        <taxon>Rhagiini</taxon>
        <taxon>Rhamnusium</taxon>
    </lineage>
</organism>
<reference evidence="1" key="1">
    <citation type="journal article" date="2023" name="Insect Mol. Biol.">
        <title>Genome sequencing provides insights into the evolution of gene families encoding plant cell wall-degrading enzymes in longhorned beetles.</title>
        <authorList>
            <person name="Shin N.R."/>
            <person name="Okamura Y."/>
            <person name="Kirsch R."/>
            <person name="Pauchet Y."/>
        </authorList>
    </citation>
    <scope>NUCLEOTIDE SEQUENCE</scope>
    <source>
        <strain evidence="1">RBIC_L_NR</strain>
    </source>
</reference>
<proteinExistence type="predicted"/>
<dbReference type="EMBL" id="JANEYF010000093">
    <property type="protein sequence ID" value="KAJ8972307.1"/>
    <property type="molecule type" value="Genomic_DNA"/>
</dbReference>
<name>A0AAV8ZVB8_9CUCU</name>
<comment type="caution">
    <text evidence="1">The sequence shown here is derived from an EMBL/GenBank/DDBJ whole genome shotgun (WGS) entry which is preliminary data.</text>
</comment>